<dbReference type="Proteomes" id="UP001155660">
    <property type="component" value="Chromosome B8"/>
</dbReference>
<feature type="compositionally biased region" description="Basic residues" evidence="1">
    <location>
        <begin position="295"/>
        <end position="306"/>
    </location>
</feature>
<dbReference type="GeneID" id="109104105"/>
<dbReference type="AlphaFoldDB" id="A0A9R0A5M7"/>
<sequence>MCKILWRRKDDQNVLQDRPQHFTEDENLSLTPLLHLYLPSSYQLQGQREDTAAGQENSSEVHERQDVTEELREHDITMESQKQDITVNKTADEGQNDFTDGMRYDNTDTCENDTPEEMFENDKIDEKRPQDVTDDNRQQKIIENQCDIDRSFNIVEDKQEYDITEKTEGEYRRIKLNRSSYKSSDLKHRIKTRYPATATALTFPSPLMDRNPSPTLSILPSFYGTSFGYRIRTTSEPCRSKTRTREACDDNRSREPMNDMRHTIEIKGKPCLLKTKAGVPVSPHPKIMSPERGSQPRKIKTTKTFL</sequence>
<accession>A0A9R0A5M7</accession>
<feature type="region of interest" description="Disordered" evidence="1">
    <location>
        <begin position="45"/>
        <end position="65"/>
    </location>
</feature>
<protein>
    <submittedName>
        <fullName evidence="2">Uncharacterized protein LOC109104105</fullName>
    </submittedName>
</protein>
<proteinExistence type="predicted"/>
<gene>
    <name evidence="2" type="primary">LOC109104105</name>
</gene>
<name>A0A9R0A5M7_CYPCA</name>
<reference evidence="2" key="1">
    <citation type="submission" date="2025-08" db="UniProtKB">
        <authorList>
            <consortium name="RefSeq"/>
        </authorList>
    </citation>
    <scope>IDENTIFICATION</scope>
    <source>
        <tissue evidence="2">Muscle</tissue>
    </source>
</reference>
<feature type="region of interest" description="Disordered" evidence="1">
    <location>
        <begin position="278"/>
        <end position="306"/>
    </location>
</feature>
<feature type="region of interest" description="Disordered" evidence="1">
    <location>
        <begin position="236"/>
        <end position="256"/>
    </location>
</feature>
<feature type="compositionally biased region" description="Basic and acidic residues" evidence="1">
    <location>
        <begin position="243"/>
        <end position="256"/>
    </location>
</feature>
<organism evidence="2">
    <name type="scientific">Cyprinus carpio</name>
    <name type="common">Common carp</name>
    <dbReference type="NCBI Taxonomy" id="7962"/>
    <lineage>
        <taxon>Eukaryota</taxon>
        <taxon>Metazoa</taxon>
        <taxon>Chordata</taxon>
        <taxon>Craniata</taxon>
        <taxon>Vertebrata</taxon>
        <taxon>Euteleostomi</taxon>
        <taxon>Actinopterygii</taxon>
        <taxon>Neopterygii</taxon>
        <taxon>Teleostei</taxon>
        <taxon>Ostariophysi</taxon>
        <taxon>Cypriniformes</taxon>
        <taxon>Cyprinidae</taxon>
        <taxon>Cyprininae</taxon>
        <taxon>Cyprinus</taxon>
    </lineage>
</organism>
<dbReference type="RefSeq" id="XP_042585968.1">
    <property type="nucleotide sequence ID" value="XM_042730034.1"/>
</dbReference>
<evidence type="ECO:0000313" key="2">
    <source>
        <dbReference type="RefSeq" id="XP_042585968.1"/>
    </source>
</evidence>
<dbReference type="OrthoDB" id="8916410at2759"/>
<dbReference type="KEGG" id="ccar:109104105"/>
<evidence type="ECO:0000256" key="1">
    <source>
        <dbReference type="SAM" id="MobiDB-lite"/>
    </source>
</evidence>